<dbReference type="InterPro" id="IPR013249">
    <property type="entry name" value="RNA_pol_sigma70_r4_t2"/>
</dbReference>
<comment type="caution">
    <text evidence="9">The sequence shown here is derived from an EMBL/GenBank/DDBJ whole genome shotgun (WGS) entry which is preliminary data.</text>
</comment>
<dbReference type="Pfam" id="PF04542">
    <property type="entry name" value="Sigma70_r2"/>
    <property type="match status" value="1"/>
</dbReference>
<keyword evidence="3" id="KW-0805">Transcription regulation</keyword>
<dbReference type="NCBIfam" id="TIGR02957">
    <property type="entry name" value="SigX4"/>
    <property type="match status" value="1"/>
</dbReference>
<evidence type="ECO:0000256" key="2">
    <source>
        <dbReference type="ARBA" id="ARBA00011344"/>
    </source>
</evidence>
<keyword evidence="4" id="KW-0731">Sigma factor</keyword>
<keyword evidence="5" id="KW-0804">Transcription</keyword>
<evidence type="ECO:0000256" key="3">
    <source>
        <dbReference type="ARBA" id="ARBA00023015"/>
    </source>
</evidence>
<evidence type="ECO:0000256" key="6">
    <source>
        <dbReference type="SAM" id="MobiDB-lite"/>
    </source>
</evidence>
<comment type="similarity">
    <text evidence="1">Belongs to the sigma-70 factor family. ECF subfamily.</text>
</comment>
<evidence type="ECO:0000259" key="7">
    <source>
        <dbReference type="Pfam" id="PF04542"/>
    </source>
</evidence>
<dbReference type="NCBIfam" id="TIGR02937">
    <property type="entry name" value="sigma70-ECF"/>
    <property type="match status" value="1"/>
</dbReference>
<proteinExistence type="inferred from homology"/>
<evidence type="ECO:0000259" key="8">
    <source>
        <dbReference type="Pfam" id="PF08281"/>
    </source>
</evidence>
<dbReference type="EMBL" id="BAABCN010000002">
    <property type="protein sequence ID" value="GAA3861612.1"/>
    <property type="molecule type" value="Genomic_DNA"/>
</dbReference>
<dbReference type="InterPro" id="IPR036388">
    <property type="entry name" value="WH-like_DNA-bd_sf"/>
</dbReference>
<name>A0ABP7K0S8_9MICO</name>
<dbReference type="InterPro" id="IPR014303">
    <property type="entry name" value="RNA_pol_sigma-70_ECF"/>
</dbReference>
<dbReference type="Gene3D" id="3.10.450.50">
    <property type="match status" value="1"/>
</dbReference>
<dbReference type="NCBIfam" id="NF007214">
    <property type="entry name" value="PRK09636.1"/>
    <property type="match status" value="1"/>
</dbReference>
<dbReference type="Gene3D" id="1.10.10.10">
    <property type="entry name" value="Winged helix-like DNA-binding domain superfamily/Winged helix DNA-binding domain"/>
    <property type="match status" value="1"/>
</dbReference>
<dbReference type="PANTHER" id="PTHR30173">
    <property type="entry name" value="SIGMA 19 FACTOR"/>
    <property type="match status" value="1"/>
</dbReference>
<dbReference type="Gene3D" id="1.10.1740.10">
    <property type="match status" value="1"/>
</dbReference>
<dbReference type="PANTHER" id="PTHR30173:SF36">
    <property type="entry name" value="ECF RNA POLYMERASE SIGMA FACTOR SIGJ"/>
    <property type="match status" value="1"/>
</dbReference>
<accession>A0ABP7K0S8</accession>
<organism evidence="9 10">
    <name type="scientific">Leifsonia kafniensis</name>
    <dbReference type="NCBI Taxonomy" id="475957"/>
    <lineage>
        <taxon>Bacteria</taxon>
        <taxon>Bacillati</taxon>
        <taxon>Actinomycetota</taxon>
        <taxon>Actinomycetes</taxon>
        <taxon>Micrococcales</taxon>
        <taxon>Microbacteriaceae</taxon>
        <taxon>Leifsonia</taxon>
    </lineage>
</organism>
<dbReference type="Proteomes" id="UP001501803">
    <property type="component" value="Unassembled WGS sequence"/>
</dbReference>
<dbReference type="SUPFAM" id="SSF54427">
    <property type="entry name" value="NTF2-like"/>
    <property type="match status" value="1"/>
</dbReference>
<evidence type="ECO:0000256" key="4">
    <source>
        <dbReference type="ARBA" id="ARBA00023082"/>
    </source>
</evidence>
<dbReference type="CDD" id="cd06171">
    <property type="entry name" value="Sigma70_r4"/>
    <property type="match status" value="1"/>
</dbReference>
<dbReference type="InterPro" id="IPR014284">
    <property type="entry name" value="RNA_pol_sigma-70_dom"/>
</dbReference>
<feature type="domain" description="RNA polymerase sigma factor 70 region 4 type 2" evidence="8">
    <location>
        <begin position="112"/>
        <end position="162"/>
    </location>
</feature>
<feature type="compositionally biased region" description="Low complexity" evidence="6">
    <location>
        <begin position="300"/>
        <end position="313"/>
    </location>
</feature>
<dbReference type="InterPro" id="IPR013324">
    <property type="entry name" value="RNA_pol_sigma_r3/r4-like"/>
</dbReference>
<dbReference type="SUPFAM" id="SSF88946">
    <property type="entry name" value="Sigma2 domain of RNA polymerase sigma factors"/>
    <property type="match status" value="1"/>
</dbReference>
<gene>
    <name evidence="9" type="ORF">GCM10022381_02400</name>
</gene>
<evidence type="ECO:0000313" key="9">
    <source>
        <dbReference type="EMBL" id="GAA3861612.1"/>
    </source>
</evidence>
<evidence type="ECO:0000256" key="1">
    <source>
        <dbReference type="ARBA" id="ARBA00010641"/>
    </source>
</evidence>
<dbReference type="Pfam" id="PF08281">
    <property type="entry name" value="Sigma70_r4_2"/>
    <property type="match status" value="1"/>
</dbReference>
<feature type="domain" description="RNA polymerase sigma-70 region 2" evidence="7">
    <location>
        <begin position="18"/>
        <end position="77"/>
    </location>
</feature>
<keyword evidence="10" id="KW-1185">Reference proteome</keyword>
<dbReference type="InterPro" id="IPR007627">
    <property type="entry name" value="RNA_pol_sigma70_r2"/>
</dbReference>
<dbReference type="InterPro" id="IPR052704">
    <property type="entry name" value="ECF_Sigma-70_Domain"/>
</dbReference>
<evidence type="ECO:0000256" key="5">
    <source>
        <dbReference type="ARBA" id="ARBA00023163"/>
    </source>
</evidence>
<dbReference type="InterPro" id="IPR013325">
    <property type="entry name" value="RNA_pol_sigma_r2"/>
</dbReference>
<dbReference type="InterPro" id="IPR032710">
    <property type="entry name" value="NTF2-like_dom_sf"/>
</dbReference>
<sequence length="313" mass="34553">MSDRSDLDRAADAFLLVRGRLFGIAYRMLGSVADAEDIVQDVWLRWQRCDRDAVREPAAFLATTTTRLALTLLQSARARREAYVGPWLPEPLDTSTSPEVSVERNETIQIAVLFLLERLSPVERAAYVLREAFGYPYSEIAEILTATEVNVRQLVSRARKHLAIERHAPVGATEQQRFLTAFLEAAQAGDLAALESVLTADVVSYSDGGERFQAARIPLVGRSRVVKFVMAVSEWFWDGVDVEWVEANGQPAVRLSAHGEQIALIAVSATTEGIDRIFWMMNPEKLDGVLPNPAPDLPNSASLDTTASTSARN</sequence>
<evidence type="ECO:0000313" key="10">
    <source>
        <dbReference type="Proteomes" id="UP001501803"/>
    </source>
</evidence>
<reference evidence="10" key="1">
    <citation type="journal article" date="2019" name="Int. J. Syst. Evol. Microbiol.">
        <title>The Global Catalogue of Microorganisms (GCM) 10K type strain sequencing project: providing services to taxonomists for standard genome sequencing and annotation.</title>
        <authorList>
            <consortium name="The Broad Institute Genomics Platform"/>
            <consortium name="The Broad Institute Genome Sequencing Center for Infectious Disease"/>
            <person name="Wu L."/>
            <person name="Ma J."/>
        </authorList>
    </citation>
    <scope>NUCLEOTIDE SEQUENCE [LARGE SCALE GENOMIC DNA]</scope>
    <source>
        <strain evidence="10">JCM 17021</strain>
    </source>
</reference>
<feature type="region of interest" description="Disordered" evidence="6">
    <location>
        <begin position="290"/>
        <end position="313"/>
    </location>
</feature>
<dbReference type="RefSeq" id="WP_345061471.1">
    <property type="nucleotide sequence ID" value="NZ_BAABCN010000002.1"/>
</dbReference>
<protein>
    <submittedName>
        <fullName evidence="9">RNA polymerase sigma-70 factor</fullName>
    </submittedName>
</protein>
<comment type="subunit">
    <text evidence="2">Interacts transiently with the RNA polymerase catalytic core formed by RpoA, RpoB, RpoC and RpoZ (2 alpha, 1 beta, 1 beta' and 1 omega subunit) to form the RNA polymerase holoenzyme that can initiate transcription.</text>
</comment>
<dbReference type="SUPFAM" id="SSF88659">
    <property type="entry name" value="Sigma3 and sigma4 domains of RNA polymerase sigma factors"/>
    <property type="match status" value="1"/>
</dbReference>